<dbReference type="EMBL" id="AY267191">
    <property type="protein sequence ID" value="AAP51196.1"/>
    <property type="molecule type" value="Genomic_DNA"/>
</dbReference>
<dbReference type="Gene3D" id="3.10.20.30">
    <property type="match status" value="1"/>
</dbReference>
<dbReference type="Pfam" id="PF00111">
    <property type="entry name" value="Fer2"/>
    <property type="match status" value="1"/>
</dbReference>
<reference evidence="2" key="1">
    <citation type="submission" date="2003-04" db="EMBL/GenBank/DDBJ databases">
        <authorList>
            <person name="Goebel M."/>
            <person name="Kranz O.H."/>
            <person name="Kaschabek S.R."/>
            <person name="Schmidt E."/>
            <person name="Pieper D.H."/>
            <person name="Reineke W."/>
        </authorList>
    </citation>
    <scope>NUCLEOTIDE SEQUENCE</scope>
    <source>
        <strain evidence="2">16-6A</strain>
    </source>
</reference>
<dbReference type="GO" id="GO:0051536">
    <property type="term" value="F:iron-sulfur cluster binding"/>
    <property type="evidence" value="ECO:0007669"/>
    <property type="project" value="InterPro"/>
</dbReference>
<evidence type="ECO:0000313" key="2">
    <source>
        <dbReference type="EMBL" id="AAP51196.1"/>
    </source>
</evidence>
<feature type="domain" description="2Fe-2S ferredoxin-type" evidence="1">
    <location>
        <begin position="7"/>
        <end position="101"/>
    </location>
</feature>
<dbReference type="InterPro" id="IPR036010">
    <property type="entry name" value="2Fe-2S_ferredoxin-like_sf"/>
</dbReference>
<evidence type="ECO:0000259" key="1">
    <source>
        <dbReference type="PROSITE" id="PS51085"/>
    </source>
</evidence>
<sequence length="119" mass="12800">MFFDTRPKVSVHVMQTGETFPCATDESLLQGMLRLGRKGIPVGCVNGGRGVCKVHVIEGQCRPLGPVSRAHVSAAEEARGFTLACRVAPVTPVQLEVVGKFEKVFSKGFVSSTNEIINK</sequence>
<protein>
    <submittedName>
        <fullName evidence="2">Ferredoxin</fullName>
    </submittedName>
</protein>
<organism evidence="2">
    <name type="scientific">Pseudomonas veronii</name>
    <dbReference type="NCBI Taxonomy" id="76761"/>
    <lineage>
        <taxon>Bacteria</taxon>
        <taxon>Pseudomonadati</taxon>
        <taxon>Pseudomonadota</taxon>
        <taxon>Gammaproteobacteria</taxon>
        <taxon>Pseudomonadales</taxon>
        <taxon>Pseudomonadaceae</taxon>
        <taxon>Pseudomonas</taxon>
    </lineage>
</organism>
<name>Q6EM30_PSEVE</name>
<dbReference type="InterPro" id="IPR001041">
    <property type="entry name" value="2Fe-2S_ferredoxin-type"/>
</dbReference>
<dbReference type="CDD" id="cd00207">
    <property type="entry name" value="fer2"/>
    <property type="match status" value="1"/>
</dbReference>
<dbReference type="InterPro" id="IPR012675">
    <property type="entry name" value="Beta-grasp_dom_sf"/>
</dbReference>
<reference evidence="2" key="2">
    <citation type="journal article" date="2004" name="Arch. Microbiol.">
        <title>Microorganisms degrading chlorobenzene via a meta-cleavage pathway harbor highly similar chlorocatechol 2,3-dioxygenase-encoding gene clusters.</title>
        <authorList>
            <person name="Gobel M."/>
            <person name="Kranz O.H."/>
            <person name="Kaschabek S.R."/>
            <person name="Schmidt E."/>
            <person name="Pieper D.H."/>
            <person name="Reineke W."/>
        </authorList>
    </citation>
    <scope>NUCLEOTIDE SEQUENCE</scope>
    <source>
        <strain evidence="2">16-6A</strain>
    </source>
</reference>
<accession>Q6EM30</accession>
<proteinExistence type="predicted"/>
<gene>
    <name evidence="2" type="primary">cbzT</name>
</gene>
<dbReference type="PROSITE" id="PS51085">
    <property type="entry name" value="2FE2S_FER_2"/>
    <property type="match status" value="1"/>
</dbReference>
<dbReference type="AlphaFoldDB" id="Q6EM30"/>
<dbReference type="SUPFAM" id="SSF54292">
    <property type="entry name" value="2Fe-2S ferredoxin-like"/>
    <property type="match status" value="1"/>
</dbReference>